<comment type="catalytic activity">
    <reaction evidence="4">
        <text>N(6)-carboxybiotinyl-L-lysyl-[protein] + acetyl-CoA = N(6)-biotinyl-L-lysyl-[protein] + malonyl-CoA</text>
        <dbReference type="Rhea" id="RHEA:54728"/>
        <dbReference type="Rhea" id="RHEA-COMP:10505"/>
        <dbReference type="Rhea" id="RHEA-COMP:10506"/>
        <dbReference type="ChEBI" id="CHEBI:57288"/>
        <dbReference type="ChEBI" id="CHEBI:57384"/>
        <dbReference type="ChEBI" id="CHEBI:83144"/>
        <dbReference type="ChEBI" id="CHEBI:83145"/>
        <dbReference type="EC" id="2.1.3.15"/>
    </reaction>
</comment>
<dbReference type="Pfam" id="PF01039">
    <property type="entry name" value="Carboxyl_trans"/>
    <property type="match status" value="1"/>
</dbReference>
<keyword evidence="3 4" id="KW-0275">Fatty acid biosynthesis</keyword>
<proteinExistence type="inferred from homology"/>
<dbReference type="UniPathway" id="UPA00655">
    <property type="reaction ID" value="UER00711"/>
</dbReference>
<dbReference type="SUPFAM" id="SSF52096">
    <property type="entry name" value="ClpP/crotonase"/>
    <property type="match status" value="1"/>
</dbReference>
<evidence type="ECO:0000256" key="3">
    <source>
        <dbReference type="ARBA" id="ARBA00023160"/>
    </source>
</evidence>
<evidence type="ECO:0000313" key="6">
    <source>
        <dbReference type="EMBL" id="QNP50773.1"/>
    </source>
</evidence>
<evidence type="ECO:0000259" key="5">
    <source>
        <dbReference type="PROSITE" id="PS50980"/>
    </source>
</evidence>
<dbReference type="Proteomes" id="UP000516093">
    <property type="component" value="Chromosome"/>
</dbReference>
<gene>
    <name evidence="4" type="primary">accD</name>
    <name evidence="6" type="ORF">H9L05_11285</name>
</gene>
<keyword evidence="4" id="KW-0443">Lipid metabolism</keyword>
<feature type="domain" description="CoA carboxyltransferase N-terminal" evidence="5">
    <location>
        <begin position="25"/>
        <end position="294"/>
    </location>
</feature>
<dbReference type="PANTHER" id="PTHR42995:SF5">
    <property type="entry name" value="ACETYL-COENZYME A CARBOXYLASE CARBOXYL TRANSFERASE SUBUNIT BETA, CHLOROPLASTIC"/>
    <property type="match status" value="1"/>
</dbReference>
<dbReference type="EC" id="2.1.3.15" evidence="4"/>
<dbReference type="RefSeq" id="WP_187731090.1">
    <property type="nucleotide sequence ID" value="NZ_BMFN01000001.1"/>
</dbReference>
<dbReference type="GO" id="GO:0006633">
    <property type="term" value="P:fatty acid biosynthetic process"/>
    <property type="evidence" value="ECO:0007669"/>
    <property type="project" value="UniProtKB-KW"/>
</dbReference>
<dbReference type="KEGG" id="hqi:H9L05_11285"/>
<keyword evidence="4" id="KW-0547">Nucleotide-binding</keyword>
<comment type="subcellular location">
    <subcellularLocation>
        <location evidence="4">Cytoplasm</location>
    </subcellularLocation>
</comment>
<dbReference type="PROSITE" id="PS50980">
    <property type="entry name" value="COA_CT_NTER"/>
    <property type="match status" value="1"/>
</dbReference>
<dbReference type="PRINTS" id="PR01070">
    <property type="entry name" value="ACCCTRFRASEB"/>
</dbReference>
<comment type="cofactor">
    <cofactor evidence="4">
        <name>Zn(2+)</name>
        <dbReference type="ChEBI" id="CHEBI:29105"/>
    </cofactor>
    <text evidence="4">Binds 1 zinc ion per subunit.</text>
</comment>
<dbReference type="GO" id="GO:0008270">
    <property type="term" value="F:zinc ion binding"/>
    <property type="evidence" value="ECO:0007669"/>
    <property type="project" value="UniProtKB-UniRule"/>
</dbReference>
<dbReference type="GO" id="GO:0009317">
    <property type="term" value="C:acetyl-CoA carboxylase complex"/>
    <property type="evidence" value="ECO:0007669"/>
    <property type="project" value="InterPro"/>
</dbReference>
<comment type="pathway">
    <text evidence="4">Lipid metabolism; malonyl-CoA biosynthesis; malonyl-CoA from acetyl-CoA: step 1/1.</text>
</comment>
<evidence type="ECO:0000256" key="4">
    <source>
        <dbReference type="HAMAP-Rule" id="MF_01395"/>
    </source>
</evidence>
<dbReference type="EMBL" id="CP060784">
    <property type="protein sequence ID" value="QNP50773.1"/>
    <property type="molecule type" value="Genomic_DNA"/>
</dbReference>
<accession>A0A7H0GR57</accession>
<comment type="function">
    <text evidence="4">Component of the acetyl coenzyme A carboxylase (ACC) complex. Biotin carboxylase (BC) catalyzes the carboxylation of biotin on its carrier protein (BCCP) and then the CO(2) group is transferred by the transcarboxylase to acetyl-CoA to form malonyl-CoA.</text>
</comment>
<dbReference type="Gene3D" id="3.90.226.10">
    <property type="entry name" value="2-enoyl-CoA Hydratase, Chain A, domain 1"/>
    <property type="match status" value="1"/>
</dbReference>
<dbReference type="HAMAP" id="MF_01395">
    <property type="entry name" value="AcetylCoA_CT_beta"/>
    <property type="match status" value="1"/>
</dbReference>
<reference evidence="6 7" key="1">
    <citation type="submission" date="2020-08" db="EMBL/GenBank/DDBJ databases">
        <title>Genome sequence of Hymenobacter qilianensis JCM 19763T.</title>
        <authorList>
            <person name="Hyun D.-W."/>
            <person name="Bae J.-W."/>
        </authorList>
    </citation>
    <scope>NUCLEOTIDE SEQUENCE [LARGE SCALE GENOMIC DNA]</scope>
    <source>
        <strain evidence="6 7">JCM 19763</strain>
    </source>
</reference>
<dbReference type="GO" id="GO:0003989">
    <property type="term" value="F:acetyl-CoA carboxylase activity"/>
    <property type="evidence" value="ECO:0007669"/>
    <property type="project" value="InterPro"/>
</dbReference>
<dbReference type="InterPro" id="IPR029045">
    <property type="entry name" value="ClpP/crotonase-like_dom_sf"/>
</dbReference>
<keyword evidence="4" id="KW-0444">Lipid biosynthesis</keyword>
<keyword evidence="2 4" id="KW-0276">Fatty acid metabolism</keyword>
<dbReference type="InterPro" id="IPR000438">
    <property type="entry name" value="Acetyl_CoA_COase_Trfase_b_su"/>
</dbReference>
<keyword evidence="4" id="KW-0479">Metal-binding</keyword>
<dbReference type="InterPro" id="IPR011762">
    <property type="entry name" value="COA_CT_N"/>
</dbReference>
<feature type="binding site" evidence="4">
    <location>
        <position position="48"/>
    </location>
    <ligand>
        <name>Zn(2+)</name>
        <dbReference type="ChEBI" id="CHEBI:29105"/>
    </ligand>
</feature>
<dbReference type="InterPro" id="IPR034733">
    <property type="entry name" value="AcCoA_carboxyl_beta"/>
</dbReference>
<keyword evidence="6" id="KW-0436">Ligase</keyword>
<dbReference type="NCBIfam" id="TIGR00515">
    <property type="entry name" value="accD"/>
    <property type="match status" value="1"/>
</dbReference>
<comment type="subunit">
    <text evidence="4">Acetyl-CoA carboxylase is a heterohexamer composed of biotin carboxyl carrier protein (AccB), biotin carboxylase (AccC) and two subunits each of ACCase subunit alpha (AccA) and ACCase subunit beta (AccD).</text>
</comment>
<keyword evidence="1 4" id="KW-0808">Transferase</keyword>
<sequence length="302" mass="33364">MSWFKRVEKGIVTPTEHKKETPDGLWYKCQECKTVSPMVEHKRLQYTCPKCNHHARIDSAEYFEVLFDGNQFTELDAELSSADPLHFVDTKGYPQRIVATQQQTGLRDAVRTAHGQINGLDLVVACMDFKFIGGSMGSVVGEKIARSIDYARQHRVPFLMISKSGGARMMEAGYSLMQMAKTSAKLAMLSEAGIPYISLLTDPTTGGVTASYAMLGDFNISEPGALIGFAGPRVIKETIGKDLPKDFQSAEFVLEHGFLDFIVDRKNLKAQLTDLLTMLRPAPEVLVEALPLQRSLRTAGTA</sequence>
<evidence type="ECO:0000256" key="2">
    <source>
        <dbReference type="ARBA" id="ARBA00022832"/>
    </source>
</evidence>
<keyword evidence="4" id="KW-0862">Zinc</keyword>
<keyword evidence="4" id="KW-0067">ATP-binding</keyword>
<comment type="similarity">
    <text evidence="4">Belongs to the AccD/PCCB family.</text>
</comment>
<dbReference type="GO" id="GO:0016743">
    <property type="term" value="F:carboxyl- or carbamoyltransferase activity"/>
    <property type="evidence" value="ECO:0007669"/>
    <property type="project" value="UniProtKB-UniRule"/>
</dbReference>
<dbReference type="GO" id="GO:2001295">
    <property type="term" value="P:malonyl-CoA biosynthetic process"/>
    <property type="evidence" value="ECO:0007669"/>
    <property type="project" value="UniProtKB-UniRule"/>
</dbReference>
<organism evidence="6 7">
    <name type="scientific">Hymenobacter qilianensis</name>
    <dbReference type="NCBI Taxonomy" id="1385715"/>
    <lineage>
        <taxon>Bacteria</taxon>
        <taxon>Pseudomonadati</taxon>
        <taxon>Bacteroidota</taxon>
        <taxon>Cytophagia</taxon>
        <taxon>Cytophagales</taxon>
        <taxon>Hymenobacteraceae</taxon>
        <taxon>Hymenobacter</taxon>
    </lineage>
</organism>
<evidence type="ECO:0000313" key="7">
    <source>
        <dbReference type="Proteomes" id="UP000516093"/>
    </source>
</evidence>
<feature type="binding site" evidence="4">
    <location>
        <position position="51"/>
    </location>
    <ligand>
        <name>Zn(2+)</name>
        <dbReference type="ChEBI" id="CHEBI:29105"/>
    </ligand>
</feature>
<feature type="binding site" evidence="4">
    <location>
        <position position="32"/>
    </location>
    <ligand>
        <name>Zn(2+)</name>
        <dbReference type="ChEBI" id="CHEBI:29105"/>
    </ligand>
</feature>
<keyword evidence="4" id="KW-0963">Cytoplasm</keyword>
<keyword evidence="4" id="KW-0863">Zinc-finger</keyword>
<dbReference type="AlphaFoldDB" id="A0A7H0GR57"/>
<name>A0A7H0GR57_9BACT</name>
<dbReference type="PANTHER" id="PTHR42995">
    <property type="entry name" value="ACETYL-COENZYME A CARBOXYLASE CARBOXYL TRANSFERASE SUBUNIT BETA, CHLOROPLASTIC"/>
    <property type="match status" value="1"/>
</dbReference>
<keyword evidence="7" id="KW-1185">Reference proteome</keyword>
<evidence type="ECO:0000256" key="1">
    <source>
        <dbReference type="ARBA" id="ARBA00022679"/>
    </source>
</evidence>
<protein>
    <recommendedName>
        <fullName evidence="4">Acetyl-coenzyme A carboxylase carboxyl transferase subunit beta</fullName>
        <shortName evidence="4">ACCase subunit beta</shortName>
        <shortName evidence="4">Acetyl-CoA carboxylase carboxyltransferase subunit beta</shortName>
        <ecNumber evidence="4">2.1.3.15</ecNumber>
    </recommendedName>
</protein>
<feature type="zinc finger region" description="C4-type" evidence="4">
    <location>
        <begin position="29"/>
        <end position="51"/>
    </location>
</feature>
<feature type="binding site" evidence="4">
    <location>
        <position position="29"/>
    </location>
    <ligand>
        <name>Zn(2+)</name>
        <dbReference type="ChEBI" id="CHEBI:29105"/>
    </ligand>
</feature>
<dbReference type="GO" id="GO:0005524">
    <property type="term" value="F:ATP binding"/>
    <property type="evidence" value="ECO:0007669"/>
    <property type="project" value="UniProtKB-KW"/>
</dbReference>